<feature type="compositionally biased region" description="Basic residues" evidence="10">
    <location>
        <begin position="779"/>
        <end position="795"/>
    </location>
</feature>
<dbReference type="FunFam" id="3.30.420.10:FF:000059">
    <property type="entry name" value="Exosome complex exonuclease Rrp6"/>
    <property type="match status" value="1"/>
</dbReference>
<dbReference type="CDD" id="cd06147">
    <property type="entry name" value="Rrp6p_like_exo"/>
    <property type="match status" value="1"/>
</dbReference>
<dbReference type="GO" id="GO:0003727">
    <property type="term" value="F:single-stranded RNA binding"/>
    <property type="evidence" value="ECO:0007669"/>
    <property type="project" value="TreeGrafter"/>
</dbReference>
<dbReference type="InterPro" id="IPR045092">
    <property type="entry name" value="Rrp6-like"/>
</dbReference>
<evidence type="ECO:0000259" key="11">
    <source>
        <dbReference type="PROSITE" id="PS50967"/>
    </source>
</evidence>
<dbReference type="GO" id="GO:0071038">
    <property type="term" value="P:TRAMP-dependent tRNA surveillance pathway"/>
    <property type="evidence" value="ECO:0007669"/>
    <property type="project" value="TreeGrafter"/>
</dbReference>
<feature type="region of interest" description="Disordered" evidence="10">
    <location>
        <begin position="820"/>
        <end position="843"/>
    </location>
</feature>
<evidence type="ECO:0000256" key="8">
    <source>
        <dbReference type="ARBA" id="ARBA00043957"/>
    </source>
</evidence>
<reference evidence="12 13" key="1">
    <citation type="submission" date="2020-11" db="EMBL/GenBank/DDBJ databases">
        <authorList>
            <person name="Wallbank WR R."/>
            <person name="Pardo Diaz C."/>
            <person name="Kozak K."/>
            <person name="Martin S."/>
            <person name="Jiggins C."/>
            <person name="Moest M."/>
            <person name="Warren A I."/>
            <person name="Generalovic N T."/>
            <person name="Byers J.R.P. K."/>
            <person name="Montejo-Kovacevich G."/>
            <person name="Yen C E."/>
        </authorList>
    </citation>
    <scope>NUCLEOTIDE SEQUENCE [LARGE SCALE GENOMIC DNA]</scope>
</reference>
<dbReference type="Gene3D" id="3.30.420.10">
    <property type="entry name" value="Ribonuclease H-like superfamily/Ribonuclease H"/>
    <property type="match status" value="1"/>
</dbReference>
<dbReference type="PROSITE" id="PS50967">
    <property type="entry name" value="HRDC"/>
    <property type="match status" value="1"/>
</dbReference>
<feature type="compositionally biased region" description="Basic and acidic residues" evidence="10">
    <location>
        <begin position="820"/>
        <end position="832"/>
    </location>
</feature>
<dbReference type="Proteomes" id="UP000594454">
    <property type="component" value="Chromosome 3"/>
</dbReference>
<dbReference type="GO" id="GO:0071035">
    <property type="term" value="P:nuclear polyadenylation-dependent rRNA catabolic process"/>
    <property type="evidence" value="ECO:0007669"/>
    <property type="project" value="TreeGrafter"/>
</dbReference>
<dbReference type="GO" id="GO:0071044">
    <property type="term" value="P:histone mRNA catabolic process"/>
    <property type="evidence" value="ECO:0007669"/>
    <property type="project" value="TreeGrafter"/>
</dbReference>
<dbReference type="SUPFAM" id="SSF53098">
    <property type="entry name" value="Ribonuclease H-like"/>
    <property type="match status" value="1"/>
</dbReference>
<dbReference type="AlphaFoldDB" id="A0A7R8UPM4"/>
<dbReference type="GO" id="GO:0000175">
    <property type="term" value="F:3'-5'-RNA exonuclease activity"/>
    <property type="evidence" value="ECO:0007669"/>
    <property type="project" value="InterPro"/>
</dbReference>
<evidence type="ECO:0000256" key="5">
    <source>
        <dbReference type="ARBA" id="ARBA00022835"/>
    </source>
</evidence>
<dbReference type="GO" id="GO:0005730">
    <property type="term" value="C:nucleolus"/>
    <property type="evidence" value="ECO:0007669"/>
    <property type="project" value="TreeGrafter"/>
</dbReference>
<dbReference type="Pfam" id="PF00570">
    <property type="entry name" value="HRDC"/>
    <property type="match status" value="1"/>
</dbReference>
<dbReference type="Pfam" id="PF01612">
    <property type="entry name" value="DNA_pol_A_exo1"/>
    <property type="match status" value="1"/>
</dbReference>
<dbReference type="InterPro" id="IPR049559">
    <property type="entry name" value="Rrp6p-like_exo"/>
</dbReference>
<dbReference type="GO" id="GO:0071040">
    <property type="term" value="P:nuclear polyadenylation-dependent antisense transcript catabolic process"/>
    <property type="evidence" value="ECO:0007669"/>
    <property type="project" value="TreeGrafter"/>
</dbReference>
<dbReference type="InterPro" id="IPR002121">
    <property type="entry name" value="HRDC_dom"/>
</dbReference>
<dbReference type="InterPro" id="IPR010997">
    <property type="entry name" value="HRDC-like_sf"/>
</dbReference>
<dbReference type="FunFam" id="1.10.150.80:FF:000001">
    <property type="entry name" value="Putative exosome component 10"/>
    <property type="match status" value="1"/>
</dbReference>
<evidence type="ECO:0000256" key="2">
    <source>
        <dbReference type="ARBA" id="ARBA00022552"/>
    </source>
</evidence>
<feature type="domain" description="HRDC" evidence="11">
    <location>
        <begin position="470"/>
        <end position="550"/>
    </location>
</feature>
<dbReference type="OMA" id="NIMRPQM"/>
<keyword evidence="2" id="KW-0698">rRNA processing</keyword>
<dbReference type="OrthoDB" id="2250022at2759"/>
<evidence type="ECO:0000256" key="6">
    <source>
        <dbReference type="ARBA" id="ARBA00022839"/>
    </source>
</evidence>
<protein>
    <recommendedName>
        <fullName evidence="9">Exosome complex component 10 homolog</fullName>
    </recommendedName>
</protein>
<dbReference type="PANTHER" id="PTHR12124:SF47">
    <property type="entry name" value="EXOSOME COMPONENT 10"/>
    <property type="match status" value="1"/>
</dbReference>
<keyword evidence="7" id="KW-0539">Nucleus</keyword>
<dbReference type="InterPro" id="IPR012337">
    <property type="entry name" value="RNaseH-like_sf"/>
</dbReference>
<dbReference type="FunCoup" id="A0A7R8UPM4">
    <property type="interactions" value="2297"/>
</dbReference>
<organism evidence="12 13">
    <name type="scientific">Hermetia illucens</name>
    <name type="common">Black soldier fly</name>
    <dbReference type="NCBI Taxonomy" id="343691"/>
    <lineage>
        <taxon>Eukaryota</taxon>
        <taxon>Metazoa</taxon>
        <taxon>Ecdysozoa</taxon>
        <taxon>Arthropoda</taxon>
        <taxon>Hexapoda</taxon>
        <taxon>Insecta</taxon>
        <taxon>Pterygota</taxon>
        <taxon>Neoptera</taxon>
        <taxon>Endopterygota</taxon>
        <taxon>Diptera</taxon>
        <taxon>Brachycera</taxon>
        <taxon>Stratiomyomorpha</taxon>
        <taxon>Stratiomyidae</taxon>
        <taxon>Hermetiinae</taxon>
        <taxon>Hermetia</taxon>
    </lineage>
</organism>
<gene>
    <name evidence="12" type="ORF">HERILL_LOCUS7583</name>
</gene>
<evidence type="ECO:0000313" key="13">
    <source>
        <dbReference type="Proteomes" id="UP000594454"/>
    </source>
</evidence>
<name>A0A7R8UPM4_HERIL</name>
<proteinExistence type="inferred from homology"/>
<dbReference type="InterPro" id="IPR012588">
    <property type="entry name" value="Exosome-assoc_fac_Rrp6_N"/>
</dbReference>
<evidence type="ECO:0000256" key="9">
    <source>
        <dbReference type="ARBA" id="ARBA00070365"/>
    </source>
</evidence>
<dbReference type="SUPFAM" id="SSF47819">
    <property type="entry name" value="HRDC-like"/>
    <property type="match status" value="1"/>
</dbReference>
<sequence length="864" mass="99141">MEPGGSNQQMHARKSHQSTRGLGNFATIDEFTKNGFALIVEGIRSVNSFPSGAPRDLYCAYPTFCKVVETQSDRILGIISSVLKQQNVKGNIQRRQQDEQLELLQECNDAMLERINSNLDDIAGIKKNPETIIVETQLADISISQRGNAESWNVLKRNELPRSARLLTAKNIARPQANFKVAVDNSSLTPFVPKIKDKPNSLKPLAILPEYDENGIVVSYLHPYEFELMKLETPRNLLTPIDEPKRPRDIEKTPLIQVADEKGLKDLLYDLKHSTEFAVDLEHHSYRTFQGITCLMQISTRQKDYIVDTLSLRDELHVLNDVFTDPKILKIFHGALSDIDWLQRDLALYVVNMFDTSEAAKLLGFPRLSLAYLLKNYCNIEADKAFQLADWRIRPLPEELISYARQDTHYLIYIYEQLRNELLKRSNSEANLLVTAFKQSTEVCKRRYKKPKLTPDSHMDIFRKSKRPFDNRQLFALKEIFAWRDKIARTEDESCGYVLPNHMMLQIAESLPREMQGVLACCNPIPPLVRQHLHFLHQIILKAREQPLVKPIIDEVIVNRVVTVTTKDVNSRLHCPHDLSHVPEFRDDLPTLLGEQKRNLLENDSSRTSNPIISVFETPSNSKDEDIKKKLSSLRKVNFVSPYDRYKAAIPFAEQQRLKELEKEAELRSSKLLCPVNPQSIKQEDQPVQIKKEVEDGDLYKMPEVKEAKRKREADDTSELPMNVKKIKTEVSNKKNRSSTSFKETSPETLANSTQNIRSEVAPDEVQSYNQTPQNRLPNSRKFKNKNKGNKKKLTSNKTVQSSNQSVHVDFTKVDYSKFRGGSEKQKSDNAHAKFAGKKGRDKVNNKKFNKLFTFSTSNANKKN</sequence>
<evidence type="ECO:0000256" key="3">
    <source>
        <dbReference type="ARBA" id="ARBA00022722"/>
    </source>
</evidence>
<keyword evidence="13" id="KW-1185">Reference proteome</keyword>
<dbReference type="InParanoid" id="A0A7R8UPM4"/>
<feature type="compositionally biased region" description="Polar residues" evidence="10">
    <location>
        <begin position="767"/>
        <end position="778"/>
    </location>
</feature>
<dbReference type="GO" id="GO:0071036">
    <property type="term" value="P:nuclear polyadenylation-dependent snoRNA catabolic process"/>
    <property type="evidence" value="ECO:0007669"/>
    <property type="project" value="TreeGrafter"/>
</dbReference>
<comment type="similarity">
    <text evidence="8">Belongs to the exosome component 10/RRP6 family.</text>
</comment>
<evidence type="ECO:0000256" key="1">
    <source>
        <dbReference type="ARBA" id="ARBA00004123"/>
    </source>
</evidence>
<dbReference type="GO" id="GO:0071037">
    <property type="term" value="P:nuclear polyadenylation-dependent snRNA catabolic process"/>
    <property type="evidence" value="ECO:0007669"/>
    <property type="project" value="TreeGrafter"/>
</dbReference>
<feature type="region of interest" description="Disordered" evidence="10">
    <location>
        <begin position="694"/>
        <end position="807"/>
    </location>
</feature>
<evidence type="ECO:0000313" key="12">
    <source>
        <dbReference type="EMBL" id="CAD7084702.1"/>
    </source>
</evidence>
<dbReference type="Pfam" id="PF08066">
    <property type="entry name" value="PMC2NT"/>
    <property type="match status" value="1"/>
</dbReference>
<dbReference type="SMART" id="SM00341">
    <property type="entry name" value="HRDC"/>
    <property type="match status" value="1"/>
</dbReference>
<dbReference type="GO" id="GO:0000176">
    <property type="term" value="C:nuclear exosome (RNase complex)"/>
    <property type="evidence" value="ECO:0007669"/>
    <property type="project" value="InterPro"/>
</dbReference>
<dbReference type="GO" id="GO:0000166">
    <property type="term" value="F:nucleotide binding"/>
    <property type="evidence" value="ECO:0007669"/>
    <property type="project" value="InterPro"/>
</dbReference>
<dbReference type="EMBL" id="LR899011">
    <property type="protein sequence ID" value="CAD7084702.1"/>
    <property type="molecule type" value="Genomic_DNA"/>
</dbReference>
<dbReference type="GO" id="GO:0000467">
    <property type="term" value="P:exonucleolytic trimming to generate mature 3'-end of 5.8S rRNA from tricistronic rRNA transcript (SSU-rRNA, 5.8S rRNA, LSU-rRNA)"/>
    <property type="evidence" value="ECO:0007669"/>
    <property type="project" value="InterPro"/>
</dbReference>
<feature type="compositionally biased region" description="Basic and acidic residues" evidence="10">
    <location>
        <begin position="694"/>
        <end position="715"/>
    </location>
</feature>
<feature type="compositionally biased region" description="Polar residues" evidence="10">
    <location>
        <begin position="738"/>
        <end position="758"/>
    </location>
</feature>
<dbReference type="Gene3D" id="1.10.150.80">
    <property type="entry name" value="HRDC domain"/>
    <property type="match status" value="1"/>
</dbReference>
<comment type="subcellular location">
    <subcellularLocation>
        <location evidence="1">Nucleus</location>
    </subcellularLocation>
</comment>
<dbReference type="PANTHER" id="PTHR12124">
    <property type="entry name" value="POLYMYOSITIS/SCLERODERMA AUTOANTIGEN-RELATED"/>
    <property type="match status" value="1"/>
</dbReference>
<keyword evidence="5" id="KW-0271">Exosome</keyword>
<evidence type="ECO:0000256" key="7">
    <source>
        <dbReference type="ARBA" id="ARBA00023242"/>
    </source>
</evidence>
<dbReference type="InterPro" id="IPR044876">
    <property type="entry name" value="HRDC_dom_sf"/>
</dbReference>
<keyword evidence="6" id="KW-0269">Exonuclease</keyword>
<keyword evidence="4" id="KW-0378">Hydrolase</keyword>
<dbReference type="GO" id="GO:0071039">
    <property type="term" value="P:nuclear polyadenylation-dependent CUT catabolic process"/>
    <property type="evidence" value="ECO:0007669"/>
    <property type="project" value="TreeGrafter"/>
</dbReference>
<dbReference type="GO" id="GO:0071051">
    <property type="term" value="P:poly(A)-dependent snoRNA 3'-end processing"/>
    <property type="evidence" value="ECO:0007669"/>
    <property type="project" value="TreeGrafter"/>
</dbReference>
<dbReference type="InterPro" id="IPR002562">
    <property type="entry name" value="3'-5'_exonuclease_dom"/>
</dbReference>
<dbReference type="SMART" id="SM00474">
    <property type="entry name" value="35EXOc"/>
    <property type="match status" value="1"/>
</dbReference>
<evidence type="ECO:0000256" key="10">
    <source>
        <dbReference type="SAM" id="MobiDB-lite"/>
    </source>
</evidence>
<dbReference type="InterPro" id="IPR036397">
    <property type="entry name" value="RNaseH_sf"/>
</dbReference>
<keyword evidence="3" id="KW-0540">Nuclease</keyword>
<accession>A0A7R8UPM4</accession>
<evidence type="ECO:0000256" key="4">
    <source>
        <dbReference type="ARBA" id="ARBA00022801"/>
    </source>
</evidence>